<dbReference type="Proteomes" id="UP000293562">
    <property type="component" value="Unassembled WGS sequence"/>
</dbReference>
<feature type="transmembrane region" description="Helical" evidence="1">
    <location>
        <begin position="74"/>
        <end position="94"/>
    </location>
</feature>
<dbReference type="RefSeq" id="WP_130307308.1">
    <property type="nucleotide sequence ID" value="NZ_SHKN01000001.1"/>
</dbReference>
<evidence type="ECO:0000313" key="2">
    <source>
        <dbReference type="EMBL" id="RZT97272.1"/>
    </source>
</evidence>
<name>A0A4Q7VLY6_9BACT</name>
<gene>
    <name evidence="2" type="ORF">EV201_1934</name>
</gene>
<reference evidence="2 3" key="1">
    <citation type="submission" date="2019-02" db="EMBL/GenBank/DDBJ databases">
        <title>Genomic Encyclopedia of Type Strains, Phase IV (KMG-IV): sequencing the most valuable type-strain genomes for metagenomic binning, comparative biology and taxonomic classification.</title>
        <authorList>
            <person name="Goeker M."/>
        </authorList>
    </citation>
    <scope>NUCLEOTIDE SEQUENCE [LARGE SCALE GENOMIC DNA]</scope>
    <source>
        <strain evidence="2 3">DSM 28825</strain>
    </source>
</reference>
<keyword evidence="1" id="KW-1133">Transmembrane helix</keyword>
<dbReference type="EMBL" id="SHKN01000001">
    <property type="protein sequence ID" value="RZT97272.1"/>
    <property type="molecule type" value="Genomic_DNA"/>
</dbReference>
<protein>
    <submittedName>
        <fullName evidence="2">Uncharacterized protein DUF2752</fullName>
    </submittedName>
</protein>
<comment type="caution">
    <text evidence="2">The sequence shown here is derived from an EMBL/GenBank/DDBJ whole genome shotgun (WGS) entry which is preliminary data.</text>
</comment>
<keyword evidence="3" id="KW-1185">Reference proteome</keyword>
<dbReference type="AlphaFoldDB" id="A0A4Q7VLY6"/>
<feature type="transmembrane region" description="Helical" evidence="1">
    <location>
        <begin position="115"/>
        <end position="133"/>
    </location>
</feature>
<organism evidence="2 3">
    <name type="scientific">Ancylomarina subtilis</name>
    <dbReference type="NCBI Taxonomy" id="1639035"/>
    <lineage>
        <taxon>Bacteria</taxon>
        <taxon>Pseudomonadati</taxon>
        <taxon>Bacteroidota</taxon>
        <taxon>Bacteroidia</taxon>
        <taxon>Marinilabiliales</taxon>
        <taxon>Marinifilaceae</taxon>
        <taxon>Ancylomarina</taxon>
    </lineage>
</organism>
<accession>A0A4Q7VLY6</accession>
<evidence type="ECO:0000313" key="3">
    <source>
        <dbReference type="Proteomes" id="UP000293562"/>
    </source>
</evidence>
<dbReference type="InterPro" id="IPR021215">
    <property type="entry name" value="DUF2752"/>
</dbReference>
<keyword evidence="1" id="KW-0472">Membrane</keyword>
<proteinExistence type="predicted"/>
<keyword evidence="1" id="KW-0812">Transmembrane</keyword>
<dbReference type="Pfam" id="PF10825">
    <property type="entry name" value="DUF2752"/>
    <property type="match status" value="1"/>
</dbReference>
<dbReference type="OrthoDB" id="9815897at2"/>
<feature type="transmembrane region" description="Helical" evidence="1">
    <location>
        <begin position="7"/>
        <end position="26"/>
    </location>
</feature>
<sequence>MPRTRLYGLVILLSILAYSWLIYNLFYLNVSEKVITVCWFKTLSGIPCPACGSTSGIIEIFRGNFSQAFQYNPLSFSSLFILIFASIWVVSDLIRKKEGFHHFYLTINNQLKKKRIIIPIILLFISIWIWNIYKAIH</sequence>
<evidence type="ECO:0000256" key="1">
    <source>
        <dbReference type="SAM" id="Phobius"/>
    </source>
</evidence>